<reference evidence="1 2" key="1">
    <citation type="submission" date="2015-02" db="EMBL/GenBank/DDBJ databases">
        <title>Draft genome sequences of ten Microbacterium spp. with emphasis on heavy metal contaminated environments.</title>
        <authorList>
            <person name="Corretto E."/>
        </authorList>
    </citation>
    <scope>NUCLEOTIDE SEQUENCE [LARGE SCALE GENOMIC DNA]</scope>
    <source>
        <strain evidence="1 2">DSM 8608</strain>
    </source>
</reference>
<dbReference type="Proteomes" id="UP000034098">
    <property type="component" value="Unassembled WGS sequence"/>
</dbReference>
<dbReference type="RefSeq" id="WP_045300190.1">
    <property type="nucleotide sequence ID" value="NZ_JYJA01000037.1"/>
</dbReference>
<dbReference type="CDD" id="cd02230">
    <property type="entry name" value="cupin_HP0902-like"/>
    <property type="match status" value="1"/>
</dbReference>
<sequence>MDSTDLADLIDDLTAKARDASSGRAARTIRGGHEHALRETVIALRAGHELAEHESPHEATLQVLRGRVRLVAGDDAWDGASGDHLTVPPQRHSLAALEDSVVLLTVSNRVP</sequence>
<dbReference type="InterPro" id="IPR011051">
    <property type="entry name" value="RmlC_Cupin_sf"/>
</dbReference>
<evidence type="ECO:0000313" key="2">
    <source>
        <dbReference type="Proteomes" id="UP000034098"/>
    </source>
</evidence>
<name>A0A0M2H9Y0_MICTR</name>
<dbReference type="InterPro" id="IPR014710">
    <property type="entry name" value="RmlC-like_jellyroll"/>
</dbReference>
<protein>
    <recommendedName>
        <fullName evidence="3">LuxR family transcriptional regulator</fullName>
    </recommendedName>
</protein>
<evidence type="ECO:0000313" key="1">
    <source>
        <dbReference type="EMBL" id="KJL41449.1"/>
    </source>
</evidence>
<dbReference type="AlphaFoldDB" id="A0A0M2H9Y0"/>
<dbReference type="PANTHER" id="PTHR37694:SF1">
    <property type="entry name" value="SLR8022 PROTEIN"/>
    <property type="match status" value="1"/>
</dbReference>
<evidence type="ECO:0008006" key="3">
    <source>
        <dbReference type="Google" id="ProtNLM"/>
    </source>
</evidence>
<dbReference type="PATRIC" id="fig|69370.6.peg.2720"/>
<dbReference type="EMBL" id="JYJA01000037">
    <property type="protein sequence ID" value="KJL41449.1"/>
    <property type="molecule type" value="Genomic_DNA"/>
</dbReference>
<proteinExistence type="predicted"/>
<keyword evidence="2" id="KW-1185">Reference proteome</keyword>
<dbReference type="PANTHER" id="PTHR37694">
    <property type="entry name" value="SLR8022 PROTEIN"/>
    <property type="match status" value="1"/>
</dbReference>
<dbReference type="OrthoDB" id="5190473at2"/>
<dbReference type="SUPFAM" id="SSF51182">
    <property type="entry name" value="RmlC-like cupins"/>
    <property type="match status" value="1"/>
</dbReference>
<accession>A0A0M2H9Y0</accession>
<comment type="caution">
    <text evidence="1">The sequence shown here is derived from an EMBL/GenBank/DDBJ whole genome shotgun (WGS) entry which is preliminary data.</text>
</comment>
<organism evidence="1 2">
    <name type="scientific">Microbacterium trichothecenolyticum</name>
    <name type="common">Aureobacterium trichothecenolyticum</name>
    <dbReference type="NCBI Taxonomy" id="69370"/>
    <lineage>
        <taxon>Bacteria</taxon>
        <taxon>Bacillati</taxon>
        <taxon>Actinomycetota</taxon>
        <taxon>Actinomycetes</taxon>
        <taxon>Micrococcales</taxon>
        <taxon>Microbacteriaceae</taxon>
        <taxon>Microbacterium</taxon>
    </lineage>
</organism>
<gene>
    <name evidence="1" type="ORF">RS82_02678</name>
</gene>
<dbReference type="Gene3D" id="2.60.120.10">
    <property type="entry name" value="Jelly Rolls"/>
    <property type="match status" value="1"/>
</dbReference>